<evidence type="ECO:0000313" key="2">
    <source>
        <dbReference type="EMBL" id="CAJ0572161.1"/>
    </source>
</evidence>
<feature type="compositionally biased region" description="Acidic residues" evidence="1">
    <location>
        <begin position="32"/>
        <end position="54"/>
    </location>
</feature>
<dbReference type="EMBL" id="CATQJA010002592">
    <property type="protein sequence ID" value="CAJ0572161.1"/>
    <property type="molecule type" value="Genomic_DNA"/>
</dbReference>
<evidence type="ECO:0000313" key="3">
    <source>
        <dbReference type="Proteomes" id="UP001177023"/>
    </source>
</evidence>
<gene>
    <name evidence="2" type="ORF">MSPICULIGERA_LOCUS10554</name>
</gene>
<name>A0AA36CN53_9BILA</name>
<protein>
    <submittedName>
        <fullName evidence="2">Uncharacterized protein</fullName>
    </submittedName>
</protein>
<proteinExistence type="predicted"/>
<dbReference type="AlphaFoldDB" id="A0AA36CN53"/>
<feature type="non-terminal residue" evidence="2">
    <location>
        <position position="106"/>
    </location>
</feature>
<accession>A0AA36CN53</accession>
<keyword evidence="3" id="KW-1185">Reference proteome</keyword>
<organism evidence="2 3">
    <name type="scientific">Mesorhabditis spiculigera</name>
    <dbReference type="NCBI Taxonomy" id="96644"/>
    <lineage>
        <taxon>Eukaryota</taxon>
        <taxon>Metazoa</taxon>
        <taxon>Ecdysozoa</taxon>
        <taxon>Nematoda</taxon>
        <taxon>Chromadorea</taxon>
        <taxon>Rhabditida</taxon>
        <taxon>Rhabditina</taxon>
        <taxon>Rhabditomorpha</taxon>
        <taxon>Rhabditoidea</taxon>
        <taxon>Rhabditidae</taxon>
        <taxon>Mesorhabditinae</taxon>
        <taxon>Mesorhabditis</taxon>
    </lineage>
</organism>
<reference evidence="2" key="1">
    <citation type="submission" date="2023-06" db="EMBL/GenBank/DDBJ databases">
        <authorList>
            <person name="Delattre M."/>
        </authorList>
    </citation>
    <scope>NUCLEOTIDE SEQUENCE</scope>
    <source>
        <strain evidence="2">AF72</strain>
    </source>
</reference>
<sequence length="106" mass="11869">MDANSFNPELLPMVQPVGPEAIVLEHGNELGADPEDDVANEPGDDSEDWNEGEEELDGQLPILIPWHDSEVENAVRLDGVPEGSYVVYQWLHEKALLIRIDDPKQR</sequence>
<evidence type="ECO:0000256" key="1">
    <source>
        <dbReference type="SAM" id="MobiDB-lite"/>
    </source>
</evidence>
<comment type="caution">
    <text evidence="2">The sequence shown here is derived from an EMBL/GenBank/DDBJ whole genome shotgun (WGS) entry which is preliminary data.</text>
</comment>
<feature type="region of interest" description="Disordered" evidence="1">
    <location>
        <begin position="26"/>
        <end position="54"/>
    </location>
</feature>
<dbReference type="Proteomes" id="UP001177023">
    <property type="component" value="Unassembled WGS sequence"/>
</dbReference>